<evidence type="ECO:0000256" key="5">
    <source>
        <dbReference type="ARBA" id="ARBA00023040"/>
    </source>
</evidence>
<dbReference type="OrthoDB" id="5972388at2759"/>
<dbReference type="PANTHER" id="PTHR24249:SF372">
    <property type="entry name" value="G-PROTEIN COUPLED RECEPTORS FAMILY 1 PROFILE DOMAIN-CONTAINING PROTEIN"/>
    <property type="match status" value="1"/>
</dbReference>
<dbReference type="Gene3D" id="1.20.1070.10">
    <property type="entry name" value="Rhodopsin 7-helix transmembrane proteins"/>
    <property type="match status" value="1"/>
</dbReference>
<evidence type="ECO:0000313" key="12">
    <source>
        <dbReference type="RefSeq" id="XP_031561149.1"/>
    </source>
</evidence>
<dbReference type="Pfam" id="PF00001">
    <property type="entry name" value="7tm_1"/>
    <property type="match status" value="1"/>
</dbReference>
<keyword evidence="6 9" id="KW-0472">Membrane</keyword>
<keyword evidence="8" id="KW-0807">Transducer</keyword>
<protein>
    <submittedName>
        <fullName evidence="12">Trace amine-associated receptor 9-like</fullName>
    </submittedName>
</protein>
<feature type="transmembrane region" description="Helical" evidence="9">
    <location>
        <begin position="26"/>
        <end position="55"/>
    </location>
</feature>
<feature type="transmembrane region" description="Helical" evidence="9">
    <location>
        <begin position="67"/>
        <end position="92"/>
    </location>
</feature>
<dbReference type="FunCoup" id="A0A6P8HXQ1">
    <property type="interactions" value="358"/>
</dbReference>
<organism evidence="11 12">
    <name type="scientific">Actinia tenebrosa</name>
    <name type="common">Australian red waratah sea anemone</name>
    <dbReference type="NCBI Taxonomy" id="6105"/>
    <lineage>
        <taxon>Eukaryota</taxon>
        <taxon>Metazoa</taxon>
        <taxon>Cnidaria</taxon>
        <taxon>Anthozoa</taxon>
        <taxon>Hexacorallia</taxon>
        <taxon>Actiniaria</taxon>
        <taxon>Actiniidae</taxon>
        <taxon>Actinia</taxon>
    </lineage>
</organism>
<feature type="transmembrane region" description="Helical" evidence="9">
    <location>
        <begin position="147"/>
        <end position="174"/>
    </location>
</feature>
<proteinExistence type="predicted"/>
<keyword evidence="3 9" id="KW-0812">Transmembrane</keyword>
<dbReference type="Proteomes" id="UP000515163">
    <property type="component" value="Unplaced"/>
</dbReference>
<dbReference type="RefSeq" id="XP_031561149.1">
    <property type="nucleotide sequence ID" value="XM_031705289.1"/>
</dbReference>
<evidence type="ECO:0000256" key="7">
    <source>
        <dbReference type="ARBA" id="ARBA00023170"/>
    </source>
</evidence>
<dbReference type="CDD" id="cd00637">
    <property type="entry name" value="7tm_classA_rhodopsin-like"/>
    <property type="match status" value="1"/>
</dbReference>
<evidence type="ECO:0000256" key="1">
    <source>
        <dbReference type="ARBA" id="ARBA00004651"/>
    </source>
</evidence>
<gene>
    <name evidence="12" type="primary">LOC116297127</name>
</gene>
<keyword evidence="5" id="KW-0297">G-protein coupled receptor</keyword>
<dbReference type="InterPro" id="IPR000276">
    <property type="entry name" value="GPCR_Rhodpsn"/>
</dbReference>
<evidence type="ECO:0000256" key="6">
    <source>
        <dbReference type="ARBA" id="ARBA00023136"/>
    </source>
</evidence>
<keyword evidence="7" id="KW-0675">Receptor</keyword>
<accession>A0A6P8HXQ1</accession>
<dbReference type="InParanoid" id="A0A6P8HXQ1"/>
<feature type="domain" description="G-protein coupled receptors family 1 profile" evidence="10">
    <location>
        <begin position="47"/>
        <end position="259"/>
    </location>
</feature>
<feature type="transmembrane region" description="Helical" evidence="9">
    <location>
        <begin position="234"/>
        <end position="254"/>
    </location>
</feature>
<evidence type="ECO:0000256" key="8">
    <source>
        <dbReference type="ARBA" id="ARBA00023224"/>
    </source>
</evidence>
<dbReference type="InterPro" id="IPR017452">
    <property type="entry name" value="GPCR_Rhodpsn_7TM"/>
</dbReference>
<keyword evidence="4 9" id="KW-1133">Transmembrane helix</keyword>
<evidence type="ECO:0000256" key="9">
    <source>
        <dbReference type="SAM" id="Phobius"/>
    </source>
</evidence>
<keyword evidence="11" id="KW-1185">Reference proteome</keyword>
<dbReference type="InterPro" id="IPR050569">
    <property type="entry name" value="TAAR"/>
</dbReference>
<sequence>MNSTELGCLVSSYQHRRPSLYDSHSFYYISKLVLAISSVSSPISAVGNCLVMVAIMRTPYLHTPDNILVGALAVADCLIGAVVQPMLMAVMIKPDVFLRICPFVTAYTLVGFVCSNSVSLMAAVSGERCMALFQPLRYSSIVTNNKAFITALLIWFVWVVAGCCSCFGGVLFTIGQTFAGIVWFASCIIIGASYIKICLLVRHHRRQIHAQHAAISSANTNTASQAKIAVTMGYVIGLSLLCYLPTTFVCQIFLHHQAA</sequence>
<evidence type="ECO:0000256" key="4">
    <source>
        <dbReference type="ARBA" id="ARBA00022989"/>
    </source>
</evidence>
<feature type="transmembrane region" description="Helical" evidence="9">
    <location>
        <begin position="180"/>
        <end position="201"/>
    </location>
</feature>
<dbReference type="GO" id="GO:0004930">
    <property type="term" value="F:G protein-coupled receptor activity"/>
    <property type="evidence" value="ECO:0007669"/>
    <property type="project" value="UniProtKB-KW"/>
</dbReference>
<feature type="transmembrane region" description="Helical" evidence="9">
    <location>
        <begin position="104"/>
        <end position="126"/>
    </location>
</feature>
<dbReference type="GeneID" id="116297127"/>
<evidence type="ECO:0000313" key="11">
    <source>
        <dbReference type="Proteomes" id="UP000515163"/>
    </source>
</evidence>
<evidence type="ECO:0000259" key="10">
    <source>
        <dbReference type="PROSITE" id="PS50262"/>
    </source>
</evidence>
<evidence type="ECO:0000256" key="3">
    <source>
        <dbReference type="ARBA" id="ARBA00022692"/>
    </source>
</evidence>
<keyword evidence="2" id="KW-1003">Cell membrane</keyword>
<reference evidence="12" key="1">
    <citation type="submission" date="2025-08" db="UniProtKB">
        <authorList>
            <consortium name="RefSeq"/>
        </authorList>
    </citation>
    <scope>IDENTIFICATION</scope>
    <source>
        <tissue evidence="12">Tentacle</tissue>
    </source>
</reference>
<name>A0A6P8HXQ1_ACTTE</name>
<dbReference type="PROSITE" id="PS50262">
    <property type="entry name" value="G_PROTEIN_RECEP_F1_2"/>
    <property type="match status" value="1"/>
</dbReference>
<dbReference type="SUPFAM" id="SSF81321">
    <property type="entry name" value="Family A G protein-coupled receptor-like"/>
    <property type="match status" value="1"/>
</dbReference>
<dbReference type="KEGG" id="aten:116297127"/>
<dbReference type="GO" id="GO:0005886">
    <property type="term" value="C:plasma membrane"/>
    <property type="evidence" value="ECO:0007669"/>
    <property type="project" value="UniProtKB-SubCell"/>
</dbReference>
<dbReference type="PRINTS" id="PR00237">
    <property type="entry name" value="GPCRRHODOPSN"/>
</dbReference>
<evidence type="ECO:0000256" key="2">
    <source>
        <dbReference type="ARBA" id="ARBA00022475"/>
    </source>
</evidence>
<dbReference type="AlphaFoldDB" id="A0A6P8HXQ1"/>
<comment type="subcellular location">
    <subcellularLocation>
        <location evidence="1">Cell membrane</location>
        <topology evidence="1">Multi-pass membrane protein</topology>
    </subcellularLocation>
</comment>
<dbReference type="PANTHER" id="PTHR24249">
    <property type="entry name" value="HISTAMINE RECEPTOR-RELATED G-PROTEIN COUPLED RECEPTOR"/>
    <property type="match status" value="1"/>
</dbReference>